<sequence length="371" mass="43076">MKRIYIAIIVLLVIISLPILLWFLAPQKQLNVAIIDKTVPNDLYREHQGLVWALNHLKYEKLNNEEYELTDYFGTKPKDHKVESISLPQDYSDFDVIYLADSYGVYEEDLKASSKRFGARSEKIIGGLELREWNQIARRLLSEEKSLFIAEFNSFASPTPPETKNAMLEFLGLNWEGWVGRYFTELDYEKNNEIPSWIVERFQENWNYEGGGFILVNDFSSEVVVLELNHHISEAGIRLEYTQEGQSLFGKSPRTNYEYWFDIITSDSEDTVLANYKWSLTEKGEKLLTEKSIPLSFSAVVKNERGNADMYYFAGDYNDVGQLPKFYQAKGLGAFYKVGQKFSDDAFYWSTYLPMMNSILKNYHAKLHSAK</sequence>
<organism evidence="2 3">
    <name type="scientific">Ureibacillus yapensis</name>
    <dbReference type="NCBI Taxonomy" id="2304605"/>
    <lineage>
        <taxon>Bacteria</taxon>
        <taxon>Bacillati</taxon>
        <taxon>Bacillota</taxon>
        <taxon>Bacilli</taxon>
        <taxon>Bacillales</taxon>
        <taxon>Caryophanaceae</taxon>
        <taxon>Ureibacillus</taxon>
    </lineage>
</organism>
<accession>A0A396SDN7</accession>
<keyword evidence="3" id="KW-1185">Reference proteome</keyword>
<evidence type="ECO:0000313" key="3">
    <source>
        <dbReference type="Proteomes" id="UP000265692"/>
    </source>
</evidence>
<protein>
    <submittedName>
        <fullName evidence="2">Uncharacterized protein</fullName>
    </submittedName>
</protein>
<gene>
    <name evidence="2" type="ORF">D1B33_02310</name>
</gene>
<keyword evidence="1" id="KW-0812">Transmembrane</keyword>
<evidence type="ECO:0000256" key="1">
    <source>
        <dbReference type="SAM" id="Phobius"/>
    </source>
</evidence>
<dbReference type="RefSeq" id="WP_118874717.1">
    <property type="nucleotide sequence ID" value="NZ_QWEI01000001.1"/>
</dbReference>
<keyword evidence="1" id="KW-0472">Membrane</keyword>
<dbReference type="AlphaFoldDB" id="A0A396SDN7"/>
<comment type="caution">
    <text evidence="2">The sequence shown here is derived from an EMBL/GenBank/DDBJ whole genome shotgun (WGS) entry which is preliminary data.</text>
</comment>
<dbReference type="EMBL" id="QWEI01000001">
    <property type="protein sequence ID" value="RHW39706.1"/>
    <property type="molecule type" value="Genomic_DNA"/>
</dbReference>
<dbReference type="Proteomes" id="UP000265692">
    <property type="component" value="Unassembled WGS sequence"/>
</dbReference>
<keyword evidence="1" id="KW-1133">Transmembrane helix</keyword>
<evidence type="ECO:0000313" key="2">
    <source>
        <dbReference type="EMBL" id="RHW39706.1"/>
    </source>
</evidence>
<dbReference type="OrthoDB" id="916275at2"/>
<proteinExistence type="predicted"/>
<name>A0A396SDN7_9BACL</name>
<feature type="transmembrane region" description="Helical" evidence="1">
    <location>
        <begin position="5"/>
        <end position="25"/>
    </location>
</feature>
<reference evidence="2 3" key="1">
    <citation type="submission" date="2018-08" db="EMBL/GenBank/DDBJ databases">
        <title>Lysinibacillus sp. YLB-03 draft genome sequence.</title>
        <authorList>
            <person name="Yu L."/>
        </authorList>
    </citation>
    <scope>NUCLEOTIDE SEQUENCE [LARGE SCALE GENOMIC DNA]</scope>
    <source>
        <strain evidence="2 3">YLB-03</strain>
    </source>
</reference>